<feature type="region of interest" description="Disordered" evidence="1">
    <location>
        <begin position="21"/>
        <end position="44"/>
    </location>
</feature>
<evidence type="ECO:0000313" key="3">
    <source>
        <dbReference type="Proteomes" id="UP000283569"/>
    </source>
</evidence>
<accession>A0A420T1E8</accession>
<feature type="compositionally biased region" description="Low complexity" evidence="1">
    <location>
        <begin position="31"/>
        <end position="44"/>
    </location>
</feature>
<comment type="caution">
    <text evidence="2">The sequence shown here is derived from an EMBL/GenBank/DDBJ whole genome shotgun (WGS) entry which is preliminary data.</text>
</comment>
<sequence length="44" mass="4825">MQFSPPKTYREILTLIKKAKNGKDTGFDSRAQAAADKNANEAAK</sequence>
<protein>
    <submittedName>
        <fullName evidence="2">Uncharacterized protein</fullName>
    </submittedName>
</protein>
<reference evidence="2 3" key="1">
    <citation type="journal article" date="2018" name="Sci. Rep.">
        <title>Characterisation of pathogen-specific regions and novel effector candidates in Fusarium oxysporum f. sp. cepae.</title>
        <authorList>
            <person name="Armitage A.D."/>
            <person name="Taylor A."/>
            <person name="Sobczyk M.K."/>
            <person name="Baxter L."/>
            <person name="Greenfield B.P."/>
            <person name="Bates H.J."/>
            <person name="Wilson F."/>
            <person name="Jackson A.C."/>
            <person name="Ott S."/>
            <person name="Harrison R.J."/>
            <person name="Clarkson J.P."/>
        </authorList>
    </citation>
    <scope>NUCLEOTIDE SEQUENCE [LARGE SCALE GENOMIC DNA]</scope>
    <source>
        <strain evidence="2 3">Fp_A8</strain>
    </source>
</reference>
<name>A0A420T1E8_GIBIN</name>
<gene>
    <name evidence="2" type="ORF">BFJ72_g8782</name>
</gene>
<evidence type="ECO:0000256" key="1">
    <source>
        <dbReference type="SAM" id="MobiDB-lite"/>
    </source>
</evidence>
<organism evidence="2 3">
    <name type="scientific">Gibberella intermedia</name>
    <name type="common">Bulb rot disease fungus</name>
    <name type="synonym">Fusarium proliferatum</name>
    <dbReference type="NCBI Taxonomy" id="948311"/>
    <lineage>
        <taxon>Eukaryota</taxon>
        <taxon>Fungi</taxon>
        <taxon>Dikarya</taxon>
        <taxon>Ascomycota</taxon>
        <taxon>Pezizomycotina</taxon>
        <taxon>Sordariomycetes</taxon>
        <taxon>Hypocreomycetidae</taxon>
        <taxon>Hypocreales</taxon>
        <taxon>Nectriaceae</taxon>
        <taxon>Fusarium</taxon>
        <taxon>Fusarium fujikuroi species complex</taxon>
    </lineage>
</organism>
<evidence type="ECO:0000313" key="2">
    <source>
        <dbReference type="EMBL" id="RKL35262.1"/>
    </source>
</evidence>
<proteinExistence type="predicted"/>
<dbReference type="AlphaFoldDB" id="A0A420T1E8"/>
<dbReference type="Proteomes" id="UP000283569">
    <property type="component" value="Unassembled WGS sequence"/>
</dbReference>
<dbReference type="EMBL" id="MRDB01000032">
    <property type="protein sequence ID" value="RKL35262.1"/>
    <property type="molecule type" value="Genomic_DNA"/>
</dbReference>